<evidence type="ECO:0000256" key="1">
    <source>
        <dbReference type="ARBA" id="ARBA00004417"/>
    </source>
</evidence>
<keyword evidence="7" id="KW-0472">Membrane</keyword>
<sequence>MTEVPALELEDIHKYFGAHEVLKGVSLTAEKGEVISMIGSSGSGKSTFLRCINMLEIPTSGLVKVHGELIEMKQDRSGNTIPADAKQVERIRARLSMVFQSFNLWSHMTILQNITEAPIHVLKIPKKQAIEAAEHLLQKVGIYERRDYYPGQLSGGQQQRAAIARALAVDPEVMLFDEPTSALDPELVGEVLKVMHDLAEEGRTMIIVTHEMAFARDVSNHVMFLHQGLIAEQGPPQELFTNPQTERLQQFLSTSY</sequence>
<evidence type="ECO:0000313" key="10">
    <source>
        <dbReference type="Proteomes" id="UP000690515"/>
    </source>
</evidence>
<dbReference type="InterPro" id="IPR027417">
    <property type="entry name" value="P-loop_NTPase"/>
</dbReference>
<gene>
    <name evidence="9" type="ORF">KCG35_13985</name>
</gene>
<keyword evidence="6 9" id="KW-0067">ATP-binding</keyword>
<name>A0ABS5ZDM2_9GAMM</name>
<dbReference type="InterPro" id="IPR003439">
    <property type="entry name" value="ABC_transporter-like_ATP-bd"/>
</dbReference>
<dbReference type="InterPro" id="IPR030679">
    <property type="entry name" value="ABC_ATPase_HisP-typ"/>
</dbReference>
<dbReference type="CDD" id="cd03262">
    <property type="entry name" value="ABC_HisP_GlnQ"/>
    <property type="match status" value="1"/>
</dbReference>
<dbReference type="RefSeq" id="WP_215820401.1">
    <property type="nucleotide sequence ID" value="NZ_JAGSOY010000032.1"/>
</dbReference>
<evidence type="ECO:0000313" key="9">
    <source>
        <dbReference type="EMBL" id="MBU2712172.1"/>
    </source>
</evidence>
<accession>A0ABS5ZDM2</accession>
<dbReference type="InterPro" id="IPR050086">
    <property type="entry name" value="MetN_ABC_transporter-like"/>
</dbReference>
<comment type="subcellular location">
    <subcellularLocation>
        <location evidence="1">Cell inner membrane</location>
        <topology evidence="1">Peripheral membrane protein</topology>
    </subcellularLocation>
</comment>
<keyword evidence="3" id="KW-0813">Transport</keyword>
<dbReference type="InterPro" id="IPR017871">
    <property type="entry name" value="ABC_transporter-like_CS"/>
</dbReference>
<evidence type="ECO:0000256" key="4">
    <source>
        <dbReference type="ARBA" id="ARBA00022475"/>
    </source>
</evidence>
<evidence type="ECO:0000256" key="5">
    <source>
        <dbReference type="ARBA" id="ARBA00022741"/>
    </source>
</evidence>
<dbReference type="SMART" id="SM00382">
    <property type="entry name" value="AAA"/>
    <property type="match status" value="1"/>
</dbReference>
<dbReference type="Gene3D" id="3.40.50.300">
    <property type="entry name" value="P-loop containing nucleotide triphosphate hydrolases"/>
    <property type="match status" value="1"/>
</dbReference>
<dbReference type="SUPFAM" id="SSF52540">
    <property type="entry name" value="P-loop containing nucleoside triphosphate hydrolases"/>
    <property type="match status" value="1"/>
</dbReference>
<evidence type="ECO:0000256" key="3">
    <source>
        <dbReference type="ARBA" id="ARBA00022448"/>
    </source>
</evidence>
<keyword evidence="10" id="KW-1185">Reference proteome</keyword>
<dbReference type="EMBL" id="JAGSOY010000032">
    <property type="protein sequence ID" value="MBU2712172.1"/>
    <property type="molecule type" value="Genomic_DNA"/>
</dbReference>
<dbReference type="PANTHER" id="PTHR43166">
    <property type="entry name" value="AMINO ACID IMPORT ATP-BINDING PROTEIN"/>
    <property type="match status" value="1"/>
</dbReference>
<dbReference type="PROSITE" id="PS50893">
    <property type="entry name" value="ABC_TRANSPORTER_2"/>
    <property type="match status" value="1"/>
</dbReference>
<dbReference type="GO" id="GO:0005524">
    <property type="term" value="F:ATP binding"/>
    <property type="evidence" value="ECO:0007669"/>
    <property type="project" value="UniProtKB-KW"/>
</dbReference>
<dbReference type="PANTHER" id="PTHR43166:SF35">
    <property type="entry name" value="L-CYSTINE IMPORT ATP-BINDING PROTEIN TCYN"/>
    <property type="match status" value="1"/>
</dbReference>
<dbReference type="Proteomes" id="UP000690515">
    <property type="component" value="Unassembled WGS sequence"/>
</dbReference>
<dbReference type="PROSITE" id="PS00211">
    <property type="entry name" value="ABC_TRANSPORTER_1"/>
    <property type="match status" value="1"/>
</dbReference>
<dbReference type="InterPro" id="IPR003593">
    <property type="entry name" value="AAA+_ATPase"/>
</dbReference>
<comment type="similarity">
    <text evidence="2">Belongs to the ABC transporter superfamily.</text>
</comment>
<organism evidence="9 10">
    <name type="scientific">Zooshikella harenae</name>
    <dbReference type="NCBI Taxonomy" id="2827238"/>
    <lineage>
        <taxon>Bacteria</taxon>
        <taxon>Pseudomonadati</taxon>
        <taxon>Pseudomonadota</taxon>
        <taxon>Gammaproteobacteria</taxon>
        <taxon>Oceanospirillales</taxon>
        <taxon>Zooshikellaceae</taxon>
        <taxon>Zooshikella</taxon>
    </lineage>
</organism>
<dbReference type="PIRSF" id="PIRSF039085">
    <property type="entry name" value="ABC_ATPase_HisP"/>
    <property type="match status" value="1"/>
</dbReference>
<feature type="domain" description="ABC transporter" evidence="8">
    <location>
        <begin position="7"/>
        <end position="252"/>
    </location>
</feature>
<evidence type="ECO:0000256" key="7">
    <source>
        <dbReference type="ARBA" id="ARBA00023136"/>
    </source>
</evidence>
<evidence type="ECO:0000256" key="2">
    <source>
        <dbReference type="ARBA" id="ARBA00005417"/>
    </source>
</evidence>
<proteinExistence type="inferred from homology"/>
<protein>
    <submittedName>
        <fullName evidence="9">ABC transporter ATP-binding protein</fullName>
    </submittedName>
</protein>
<keyword evidence="5" id="KW-0547">Nucleotide-binding</keyword>
<comment type="caution">
    <text evidence="9">The sequence shown here is derived from an EMBL/GenBank/DDBJ whole genome shotgun (WGS) entry which is preliminary data.</text>
</comment>
<evidence type="ECO:0000256" key="6">
    <source>
        <dbReference type="ARBA" id="ARBA00022840"/>
    </source>
</evidence>
<dbReference type="Pfam" id="PF00005">
    <property type="entry name" value="ABC_tran"/>
    <property type="match status" value="1"/>
</dbReference>
<keyword evidence="4" id="KW-1003">Cell membrane</keyword>
<evidence type="ECO:0000259" key="8">
    <source>
        <dbReference type="PROSITE" id="PS50893"/>
    </source>
</evidence>
<reference evidence="9 10" key="1">
    <citation type="submission" date="2021-04" db="EMBL/GenBank/DDBJ databases">
        <authorList>
            <person name="Pira H."/>
            <person name="Risdian C."/>
            <person name="Wink J."/>
        </authorList>
    </citation>
    <scope>NUCLEOTIDE SEQUENCE [LARGE SCALE GENOMIC DNA]</scope>
    <source>
        <strain evidence="9 10">WH53</strain>
    </source>
</reference>